<dbReference type="PANTHER" id="PTHR13466">
    <property type="entry name" value="TEX2 PROTEIN-RELATED"/>
    <property type="match status" value="1"/>
</dbReference>
<feature type="compositionally biased region" description="Pro residues" evidence="9">
    <location>
        <begin position="640"/>
        <end position="652"/>
    </location>
</feature>
<keyword evidence="2" id="KW-0813">Transport</keyword>
<keyword evidence="3" id="KW-0812">Transmembrane</keyword>
<keyword evidence="5" id="KW-1133">Transmembrane helix</keyword>
<dbReference type="PANTHER" id="PTHR13466:SF19">
    <property type="entry name" value="NUCLEUS-VACUOLE JUNCTION PROTEIN 2"/>
    <property type="match status" value="1"/>
</dbReference>
<comment type="subcellular location">
    <subcellularLocation>
        <location evidence="1">Endoplasmic reticulum membrane</location>
    </subcellularLocation>
</comment>
<dbReference type="GO" id="GO:0015914">
    <property type="term" value="P:phospholipid transport"/>
    <property type="evidence" value="ECO:0007669"/>
    <property type="project" value="TreeGrafter"/>
</dbReference>
<dbReference type="CDD" id="cd21675">
    <property type="entry name" value="SMP_TEX2"/>
    <property type="match status" value="1"/>
</dbReference>
<feature type="compositionally biased region" description="Low complexity" evidence="9">
    <location>
        <begin position="676"/>
        <end position="688"/>
    </location>
</feature>
<dbReference type="EMBL" id="CAOQHR010000007">
    <property type="protein sequence ID" value="CAI6337735.1"/>
    <property type="molecule type" value="Genomic_DNA"/>
</dbReference>
<feature type="compositionally biased region" description="Polar residues" evidence="9">
    <location>
        <begin position="540"/>
        <end position="561"/>
    </location>
</feature>
<feature type="region of interest" description="Disordered" evidence="9">
    <location>
        <begin position="351"/>
        <end position="785"/>
    </location>
</feature>
<evidence type="ECO:0000256" key="7">
    <source>
        <dbReference type="ARBA" id="ARBA00023121"/>
    </source>
</evidence>
<feature type="compositionally biased region" description="Polar residues" evidence="9">
    <location>
        <begin position="692"/>
        <end position="709"/>
    </location>
</feature>
<keyword evidence="7" id="KW-0446">Lipid-binding</keyword>
<accession>A0A9W4UKN6</accession>
<feature type="compositionally biased region" description="Low complexity" evidence="9">
    <location>
        <begin position="473"/>
        <end position="492"/>
    </location>
</feature>
<dbReference type="GO" id="GO:1990456">
    <property type="term" value="P:mitochondrion-endoplasmic reticulum membrane tethering"/>
    <property type="evidence" value="ECO:0007669"/>
    <property type="project" value="TreeGrafter"/>
</dbReference>
<feature type="compositionally biased region" description="Polar residues" evidence="9">
    <location>
        <begin position="834"/>
        <end position="844"/>
    </location>
</feature>
<feature type="compositionally biased region" description="Low complexity" evidence="9">
    <location>
        <begin position="723"/>
        <end position="736"/>
    </location>
</feature>
<feature type="compositionally biased region" description="Polar residues" evidence="9">
    <location>
        <begin position="521"/>
        <end position="533"/>
    </location>
</feature>
<feature type="domain" description="SMP-LTD" evidence="10">
    <location>
        <begin position="123"/>
        <end position="316"/>
    </location>
</feature>
<organism evidence="11 12">
    <name type="scientific">Periconia digitata</name>
    <dbReference type="NCBI Taxonomy" id="1303443"/>
    <lineage>
        <taxon>Eukaryota</taxon>
        <taxon>Fungi</taxon>
        <taxon>Dikarya</taxon>
        <taxon>Ascomycota</taxon>
        <taxon>Pezizomycotina</taxon>
        <taxon>Dothideomycetes</taxon>
        <taxon>Pleosporomycetidae</taxon>
        <taxon>Pleosporales</taxon>
        <taxon>Massarineae</taxon>
        <taxon>Periconiaceae</taxon>
        <taxon>Periconia</taxon>
    </lineage>
</organism>
<feature type="region of interest" description="Disordered" evidence="9">
    <location>
        <begin position="799"/>
        <end position="844"/>
    </location>
</feature>
<protein>
    <recommendedName>
        <fullName evidence="10">SMP-LTD domain-containing protein</fullName>
    </recommendedName>
</protein>
<comment type="caution">
    <text evidence="11">The sequence shown here is derived from an EMBL/GenBank/DDBJ whole genome shotgun (WGS) entry which is preliminary data.</text>
</comment>
<evidence type="ECO:0000259" key="10">
    <source>
        <dbReference type="PROSITE" id="PS51847"/>
    </source>
</evidence>
<keyword evidence="8" id="KW-0472">Membrane</keyword>
<evidence type="ECO:0000256" key="1">
    <source>
        <dbReference type="ARBA" id="ARBA00004586"/>
    </source>
</evidence>
<reference evidence="11" key="1">
    <citation type="submission" date="2023-01" db="EMBL/GenBank/DDBJ databases">
        <authorList>
            <person name="Van Ghelder C."/>
            <person name="Rancurel C."/>
        </authorList>
    </citation>
    <scope>NUCLEOTIDE SEQUENCE</scope>
    <source>
        <strain evidence="11">CNCM I-4278</strain>
    </source>
</reference>
<evidence type="ECO:0000256" key="8">
    <source>
        <dbReference type="ARBA" id="ARBA00023136"/>
    </source>
</evidence>
<feature type="compositionally biased region" description="Basic and acidic residues" evidence="9">
    <location>
        <begin position="818"/>
        <end position="832"/>
    </location>
</feature>
<evidence type="ECO:0000256" key="6">
    <source>
        <dbReference type="ARBA" id="ARBA00023055"/>
    </source>
</evidence>
<dbReference type="PROSITE" id="PS51847">
    <property type="entry name" value="SMP"/>
    <property type="match status" value="1"/>
</dbReference>
<feature type="compositionally biased region" description="Polar residues" evidence="9">
    <location>
        <begin position="577"/>
        <end position="592"/>
    </location>
</feature>
<gene>
    <name evidence="11" type="ORF">PDIGIT_LOCUS10850</name>
</gene>
<evidence type="ECO:0000256" key="4">
    <source>
        <dbReference type="ARBA" id="ARBA00022824"/>
    </source>
</evidence>
<evidence type="ECO:0000256" key="5">
    <source>
        <dbReference type="ARBA" id="ARBA00022989"/>
    </source>
</evidence>
<keyword evidence="4" id="KW-0256">Endoplasmic reticulum</keyword>
<evidence type="ECO:0000313" key="12">
    <source>
        <dbReference type="Proteomes" id="UP001152607"/>
    </source>
</evidence>
<dbReference type="OrthoDB" id="26740at2759"/>
<name>A0A9W4UKN6_9PLEO</name>
<evidence type="ECO:0000256" key="2">
    <source>
        <dbReference type="ARBA" id="ARBA00022448"/>
    </source>
</evidence>
<proteinExistence type="predicted"/>
<dbReference type="Pfam" id="PF15413">
    <property type="entry name" value="PH_11"/>
    <property type="match status" value="1"/>
</dbReference>
<dbReference type="GO" id="GO:0032865">
    <property type="term" value="C:ERMES complex"/>
    <property type="evidence" value="ECO:0007669"/>
    <property type="project" value="TreeGrafter"/>
</dbReference>
<keyword evidence="12" id="KW-1185">Reference proteome</keyword>
<feature type="compositionally biased region" description="Polar residues" evidence="9">
    <location>
        <begin position="421"/>
        <end position="439"/>
    </location>
</feature>
<dbReference type="GO" id="GO:0005789">
    <property type="term" value="C:endoplasmic reticulum membrane"/>
    <property type="evidence" value="ECO:0007669"/>
    <property type="project" value="UniProtKB-SubCell"/>
</dbReference>
<dbReference type="AlphaFoldDB" id="A0A9W4UKN6"/>
<feature type="compositionally biased region" description="Pro residues" evidence="9">
    <location>
        <begin position="737"/>
        <end position="746"/>
    </location>
</feature>
<keyword evidence="6" id="KW-0445">Lipid transport</keyword>
<dbReference type="InterPro" id="IPR031468">
    <property type="entry name" value="SMP_LBD"/>
</dbReference>
<dbReference type="Proteomes" id="UP001152607">
    <property type="component" value="Unassembled WGS sequence"/>
</dbReference>
<feature type="compositionally biased region" description="Low complexity" evidence="9">
    <location>
        <begin position="562"/>
        <end position="576"/>
    </location>
</feature>
<dbReference type="GO" id="GO:0008289">
    <property type="term" value="F:lipid binding"/>
    <property type="evidence" value="ECO:0007669"/>
    <property type="project" value="UniProtKB-KW"/>
</dbReference>
<evidence type="ECO:0000256" key="9">
    <source>
        <dbReference type="SAM" id="MobiDB-lite"/>
    </source>
</evidence>
<evidence type="ECO:0000256" key="3">
    <source>
        <dbReference type="ARBA" id="ARBA00022692"/>
    </source>
</evidence>
<evidence type="ECO:0000313" key="11">
    <source>
        <dbReference type="EMBL" id="CAI6337735.1"/>
    </source>
</evidence>
<feature type="compositionally biased region" description="Polar residues" evidence="9">
    <location>
        <begin position="599"/>
        <end position="622"/>
    </location>
</feature>
<sequence>MDIDMRRLGYLMLYDDSEQLEVRHVIPLAHHDVEIYAGGQPIPEGELWIKRNCIKLNPRPSLIKNGEAKPFFFFSDNCSEKEDFYHAILQSQEWKAEIGPNAPLPQKFDTPDLVKLVQQLHATEENLHTRWINALIGRLFLAVYKTQDVDRMIWTKISKKIARVPKPALISGINVQRIDMGHLPPFITNPKLRELTVDGDTIIEADISYKGSFRLDISALARIDLGTRLKAREVTFVLATILRKLEGHILIRIKPPPSNRLWVTFETAPKMTFSLEPIVSSRQITYGVILRAIESRIREVVNETLVFPNWDDIPFTSTESQSFRGGVWEQSKTADANSTVDINLDASGEATEVADLHSATQDAERSDASSIDTTKSAPVPSVSDTLHSRRSRTSTSTSTHEDISTSSSVDQRPRPKPRAMRSSSFATIASPVISENSAIPRNEGRPPQDDAAESMKTTISKSPPLDHDSMSFSPTEQTEPTSHSSTTTPSPELVAMNAKVRGMETSSGFDPTGEGLKTSEIDQVSTRSDTSITFEDIIPSSPSGSQKAPSRQSTINPSLVSATAAAAKKWISARQAGNTPRSTPADTINKSPKQADDLITTSNLNDDSQTQSTISQTDLNTSPLPPLDSPRSEPFGRGMPLPPPGTPLPPPPKPERRTWNVPVASAIANFGRRKPVATTPTKSPSTAPDSMSIGNNQSDHGSLSPNPLASNGGGSQHAKTDKSSISIPGVSGSSPLPSSPSPPKPSHQPQILSRKPSDSPPPPPLPARRRQRLSSVATIDSKFGSPVDTELLVVAAPIHDSSAPPSPAVGGTFTDVENVDRKGEEAGQREGDVSTPSSAEPTPG</sequence>